<name>A0A6J5LGH3_9CAUD</name>
<dbReference type="EMBL" id="LR796274">
    <property type="protein sequence ID" value="CAB4133215.1"/>
    <property type="molecule type" value="Genomic_DNA"/>
</dbReference>
<proteinExistence type="predicted"/>
<sequence>MNCNNCHKCLEGFTIDVGIGKLPVTTTKMILCSTCGNKRCPKATDHELSCTNSNDSEQVGSIYSNINFRTLEE</sequence>
<accession>A0A6J5LGH3</accession>
<organism evidence="1">
    <name type="scientific">uncultured Caudovirales phage</name>
    <dbReference type="NCBI Taxonomy" id="2100421"/>
    <lineage>
        <taxon>Viruses</taxon>
        <taxon>Duplodnaviria</taxon>
        <taxon>Heunggongvirae</taxon>
        <taxon>Uroviricota</taxon>
        <taxon>Caudoviricetes</taxon>
        <taxon>Peduoviridae</taxon>
        <taxon>Maltschvirus</taxon>
        <taxon>Maltschvirus maltsch</taxon>
    </lineage>
</organism>
<gene>
    <name evidence="1" type="ORF">UFOVP257_80</name>
</gene>
<evidence type="ECO:0000313" key="1">
    <source>
        <dbReference type="EMBL" id="CAB4133215.1"/>
    </source>
</evidence>
<reference evidence="1" key="1">
    <citation type="submission" date="2020-04" db="EMBL/GenBank/DDBJ databases">
        <authorList>
            <person name="Chiriac C."/>
            <person name="Salcher M."/>
            <person name="Ghai R."/>
            <person name="Kavagutti S V."/>
        </authorList>
    </citation>
    <scope>NUCLEOTIDE SEQUENCE</scope>
</reference>
<protein>
    <submittedName>
        <fullName evidence="1">Uncharacterized protein</fullName>
    </submittedName>
</protein>